<dbReference type="Pfam" id="PF12937">
    <property type="entry name" value="F-box-like"/>
    <property type="match status" value="1"/>
</dbReference>
<reference evidence="2" key="2">
    <citation type="submission" date="2025-08" db="UniProtKB">
        <authorList>
            <consortium name="Ensembl"/>
        </authorList>
    </citation>
    <scope>IDENTIFICATION</scope>
</reference>
<reference evidence="3" key="1">
    <citation type="journal article" date="2004" name="Nature">
        <title>Genome duplication in the teleost fish Tetraodon nigroviridis reveals the early vertebrate proto-karyotype.</title>
        <authorList>
            <person name="Jaillon O."/>
            <person name="Aury J.-M."/>
            <person name="Brunet F."/>
            <person name="Petit J.-L."/>
            <person name="Stange-Thomann N."/>
            <person name="Mauceli E."/>
            <person name="Bouneau L."/>
            <person name="Fischer C."/>
            <person name="Ozouf-Costaz C."/>
            <person name="Bernot A."/>
            <person name="Nicaud S."/>
            <person name="Jaffe D."/>
            <person name="Fisher S."/>
            <person name="Lutfalla G."/>
            <person name="Dossat C."/>
            <person name="Segurens B."/>
            <person name="Dasilva C."/>
            <person name="Salanoubat M."/>
            <person name="Levy M."/>
            <person name="Boudet N."/>
            <person name="Castellano S."/>
            <person name="Anthouard V."/>
            <person name="Jubin C."/>
            <person name="Castelli V."/>
            <person name="Katinka M."/>
            <person name="Vacherie B."/>
            <person name="Biemont C."/>
            <person name="Skalli Z."/>
            <person name="Cattolico L."/>
            <person name="Poulain J."/>
            <person name="De Berardinis V."/>
            <person name="Cruaud C."/>
            <person name="Duprat S."/>
            <person name="Brottier P."/>
            <person name="Coutanceau J.-P."/>
            <person name="Gouzy J."/>
            <person name="Parra G."/>
            <person name="Lardier G."/>
            <person name="Chapple C."/>
            <person name="McKernan K.J."/>
            <person name="McEwan P."/>
            <person name="Bosak S."/>
            <person name="Kellis M."/>
            <person name="Volff J.-N."/>
            <person name="Guigo R."/>
            <person name="Zody M.C."/>
            <person name="Mesirov J."/>
            <person name="Lindblad-Toh K."/>
            <person name="Birren B."/>
            <person name="Nusbaum C."/>
            <person name="Kahn D."/>
            <person name="Robinson-Rechavi M."/>
            <person name="Laudet V."/>
            <person name="Schachter V."/>
            <person name="Quetier F."/>
            <person name="Saurin W."/>
            <person name="Scarpelli C."/>
            <person name="Wincker P."/>
            <person name="Lander E.S."/>
            <person name="Weissenbach J."/>
            <person name="Roest Crollius H."/>
        </authorList>
    </citation>
    <scope>NUCLEOTIDE SEQUENCE [LARGE SCALE GENOMIC DNA]</scope>
</reference>
<dbReference type="InterPro" id="IPR011722">
    <property type="entry name" value="Hemimethylated_DNA-bd_dom"/>
</dbReference>
<dbReference type="PANTHER" id="PTHR31350:SF21">
    <property type="entry name" value="F-BOX ONLY PROTEIN 21"/>
    <property type="match status" value="1"/>
</dbReference>
<sequence length="549" mass="63255">MTDLPTELLEHILCFPVLQHIDICNVSCCCKRLHDVCHGRGKVWGNQYKLRWPRLQRFYRPNESWDWLSEYRARHKVGTQIRRTVESISKRFFTEVPCVGQVLGDSFAEIESLGMPEHFCEDELLFILNSDKRKNLTLKYYAKKILYFLRQQNILRSLKSFLERPAEQQSALEGAVLVDRYCNPLVDITLSSISAQLDEIAEKVKKMLRLKNPSHPSLHSTQGWEFEPLSVSCVYTPASFKLGVRLEPVNFPNHFLLRWCQKPQGSEDIFDFVYIDAFGKGKQLTAKECEYLIGHQVTADYYSAISTNELLLRMVGNLLNIGKRGEGNEKSYQLLRDSLDLYLTINPDNVQYLLLQARLYFHLGIMARKEVLDILQHIQALDPSQHGAVGYLVQHTLEHIQHKKHPAAPEVKLRSSPEHAEVQYSVGLIMKHKRSGYNCVIYGWDPKCTMNQEWITTMRVNLLPNGPQQPFYNVLVQDGTCRYAAQENLEPHSAPMEIGHPEVGRYFSEFANSHYAANEELQARYPEDTGVTLGTVRRLYHRLSPDSGS</sequence>
<dbReference type="AlphaFoldDB" id="H3DDT5"/>
<dbReference type="Proteomes" id="UP000007303">
    <property type="component" value="Unassembled WGS sequence"/>
</dbReference>
<protein>
    <submittedName>
        <fullName evidence="2">F-box protein 21</fullName>
    </submittedName>
</protein>
<dbReference type="STRING" id="99883.ENSTNIP00000018678"/>
<dbReference type="GO" id="GO:0003677">
    <property type="term" value="F:DNA binding"/>
    <property type="evidence" value="ECO:0007669"/>
    <property type="project" value="InterPro"/>
</dbReference>
<reference evidence="2" key="3">
    <citation type="submission" date="2025-09" db="UniProtKB">
        <authorList>
            <consortium name="Ensembl"/>
        </authorList>
    </citation>
    <scope>IDENTIFICATION</scope>
</reference>
<dbReference type="Pfam" id="PF08755">
    <property type="entry name" value="YccV-like"/>
    <property type="match status" value="1"/>
</dbReference>
<feature type="domain" description="Hemimethylated DNA-binding" evidence="1">
    <location>
        <begin position="421"/>
        <end position="518"/>
    </location>
</feature>
<dbReference type="PANTHER" id="PTHR31350">
    <property type="entry name" value="SI:DKEY-261L7.2"/>
    <property type="match status" value="1"/>
</dbReference>
<dbReference type="Pfam" id="PF13369">
    <property type="entry name" value="Transglut_core2"/>
    <property type="match status" value="1"/>
</dbReference>
<dbReference type="CDD" id="cd22096">
    <property type="entry name" value="F-box_FBXO21"/>
    <property type="match status" value="1"/>
</dbReference>
<proteinExistence type="predicted"/>
<dbReference type="Gene3D" id="1.20.1280.50">
    <property type="match status" value="1"/>
</dbReference>
<dbReference type="GeneTree" id="ENSGT00390000005653"/>
<dbReference type="Gene3D" id="2.30.30.390">
    <property type="entry name" value="Hemimethylated DNA-binding domain"/>
    <property type="match status" value="1"/>
</dbReference>
<evidence type="ECO:0000313" key="3">
    <source>
        <dbReference type="Proteomes" id="UP000007303"/>
    </source>
</evidence>
<dbReference type="InterPro" id="IPR036623">
    <property type="entry name" value="Hemimethylated_DNA-bd_sf"/>
</dbReference>
<evidence type="ECO:0000313" key="2">
    <source>
        <dbReference type="Ensembl" id="ENSTNIP00000018678.1"/>
    </source>
</evidence>
<dbReference type="InterPro" id="IPR032698">
    <property type="entry name" value="SirB1_N"/>
</dbReference>
<dbReference type="HOGENOM" id="CLU_021098_0_0_1"/>
<dbReference type="InterPro" id="IPR001810">
    <property type="entry name" value="F-box_dom"/>
</dbReference>
<dbReference type="SUPFAM" id="SSF141255">
    <property type="entry name" value="YccV-like"/>
    <property type="match status" value="1"/>
</dbReference>
<dbReference type="InParanoid" id="H3DDT5"/>
<evidence type="ECO:0000259" key="1">
    <source>
        <dbReference type="SMART" id="SM00992"/>
    </source>
</evidence>
<accession>H3DDT5</accession>
<dbReference type="SUPFAM" id="SSF81383">
    <property type="entry name" value="F-box domain"/>
    <property type="match status" value="1"/>
</dbReference>
<dbReference type="Ensembl" id="ENSTNIT00000018905.1">
    <property type="protein sequence ID" value="ENSTNIP00000018678.1"/>
    <property type="gene ID" value="ENSTNIG00000015604.1"/>
</dbReference>
<name>H3DDT5_TETNG</name>
<dbReference type="SMART" id="SM00992">
    <property type="entry name" value="YccV-like"/>
    <property type="match status" value="1"/>
</dbReference>
<organism evidence="2 3">
    <name type="scientific">Tetraodon nigroviridis</name>
    <name type="common">Spotted green pufferfish</name>
    <name type="synonym">Chelonodon nigroviridis</name>
    <dbReference type="NCBI Taxonomy" id="99883"/>
    <lineage>
        <taxon>Eukaryota</taxon>
        <taxon>Metazoa</taxon>
        <taxon>Chordata</taxon>
        <taxon>Craniata</taxon>
        <taxon>Vertebrata</taxon>
        <taxon>Euteleostomi</taxon>
        <taxon>Actinopterygii</taxon>
        <taxon>Neopterygii</taxon>
        <taxon>Teleostei</taxon>
        <taxon>Neoteleostei</taxon>
        <taxon>Acanthomorphata</taxon>
        <taxon>Eupercaria</taxon>
        <taxon>Tetraodontiformes</taxon>
        <taxon>Tetradontoidea</taxon>
        <taxon>Tetraodontidae</taxon>
        <taxon>Tetraodon</taxon>
    </lineage>
</organism>
<dbReference type="NCBIfam" id="TIGR02097">
    <property type="entry name" value="yccV"/>
    <property type="match status" value="1"/>
</dbReference>
<keyword evidence="3" id="KW-1185">Reference proteome</keyword>
<dbReference type="OMA" id="KQPFYNV"/>
<dbReference type="InterPro" id="IPR036047">
    <property type="entry name" value="F-box-like_dom_sf"/>
</dbReference>